<dbReference type="Gene3D" id="2.40.10.10">
    <property type="entry name" value="Trypsin-like serine proteases"/>
    <property type="match status" value="2"/>
</dbReference>
<dbReference type="Proteomes" id="UP001056383">
    <property type="component" value="Chromosome"/>
</dbReference>
<keyword evidence="1" id="KW-0378">Hydrolase</keyword>
<dbReference type="Pfam" id="PF13365">
    <property type="entry name" value="Trypsin_2"/>
    <property type="match status" value="1"/>
</dbReference>
<protein>
    <submittedName>
        <fullName evidence="1">Serine protease</fullName>
    </submittedName>
</protein>
<dbReference type="SUPFAM" id="SSF50494">
    <property type="entry name" value="Trypsin-like serine proteases"/>
    <property type="match status" value="1"/>
</dbReference>
<proteinExistence type="predicted"/>
<dbReference type="RefSeq" id="WP_275563720.1">
    <property type="nucleotide sequence ID" value="NZ_CP095474.1"/>
</dbReference>
<evidence type="ECO:0000313" key="1">
    <source>
        <dbReference type="EMBL" id="URN17814.1"/>
    </source>
</evidence>
<dbReference type="GO" id="GO:0006508">
    <property type="term" value="P:proteolysis"/>
    <property type="evidence" value="ECO:0007669"/>
    <property type="project" value="UniProtKB-KW"/>
</dbReference>
<organism evidence="1 2">
    <name type="scientific">Streptomyces sudanensis</name>
    <dbReference type="NCBI Taxonomy" id="436397"/>
    <lineage>
        <taxon>Bacteria</taxon>
        <taxon>Bacillati</taxon>
        <taxon>Actinomycetota</taxon>
        <taxon>Actinomycetes</taxon>
        <taxon>Kitasatosporales</taxon>
        <taxon>Streptomycetaceae</taxon>
        <taxon>Streptomyces</taxon>
    </lineage>
</organism>
<dbReference type="GO" id="GO:0008233">
    <property type="term" value="F:peptidase activity"/>
    <property type="evidence" value="ECO:0007669"/>
    <property type="project" value="UniProtKB-KW"/>
</dbReference>
<name>A0ABY4TFX9_9ACTN</name>
<reference evidence="1" key="1">
    <citation type="submission" date="2022-04" db="EMBL/GenBank/DDBJ databases">
        <title>Systematic whole-genome sequencing reveals an unexpected diversity among actinomycetoma pathogens and provides insights into their antibacterial susceptibilities.</title>
        <authorList>
            <person name="Watson A.K."/>
            <person name="Kepplinger B."/>
            <person name="Bakhiet S.M."/>
            <person name="Mhmoud N.A."/>
            <person name="Chapman J."/>
            <person name="Allenby N."/>
            <person name="Mickiewicz K."/>
            <person name="Goodfellow M."/>
            <person name="Fahal A.H."/>
            <person name="Errington J."/>
        </authorList>
    </citation>
    <scope>NUCLEOTIDE SEQUENCE</scope>
    <source>
        <strain evidence="1">SD 504</strain>
    </source>
</reference>
<feature type="non-terminal residue" evidence="1">
    <location>
        <position position="248"/>
    </location>
</feature>
<dbReference type="InterPro" id="IPR043504">
    <property type="entry name" value="Peptidase_S1_PA_chymotrypsin"/>
</dbReference>
<dbReference type="EMBL" id="CP095474">
    <property type="protein sequence ID" value="URN17814.1"/>
    <property type="molecule type" value="Genomic_DNA"/>
</dbReference>
<accession>A0ABY4TFX9</accession>
<dbReference type="InterPro" id="IPR009003">
    <property type="entry name" value="Peptidase_S1_PA"/>
</dbReference>
<keyword evidence="2" id="KW-1185">Reference proteome</keyword>
<evidence type="ECO:0000313" key="2">
    <source>
        <dbReference type="Proteomes" id="UP001056383"/>
    </source>
</evidence>
<keyword evidence="1" id="KW-0645">Protease</keyword>
<gene>
    <name evidence="1" type="ORF">MW084_19860</name>
</gene>
<sequence>MGRQDRAALVRICDREGRTRGSGFVADHLGTVVTGHETVDGLEHVVVLAPDGRECAVTADAVTALPADALALVRTDGLGVRPLAIADRPAPPAGTYVHVHAHGRREARVLGTVRAARTGSDGRHHPVDGVLELAIGTEGREALEHDGGAAGGPVLDAATGTVLAVLTGALRTGHPAAGLAVPLAGAAARTPGGPLAALLRRNAATVPAHGAALNLAGALRLTGLTHPALHPARTVERPAVAHRLDLFA</sequence>